<feature type="compositionally biased region" description="Polar residues" evidence="1">
    <location>
        <begin position="17"/>
        <end position="28"/>
    </location>
</feature>
<dbReference type="HOGENOM" id="CLU_1731887_0_0_1"/>
<dbReference type="AlphaFoldDB" id="F4RC78"/>
<dbReference type="RefSeq" id="XP_007406744.1">
    <property type="nucleotide sequence ID" value="XM_007406682.1"/>
</dbReference>
<dbReference type="VEuPathDB" id="FungiDB:MELLADRAFT_103738"/>
<dbReference type="KEGG" id="mlr:MELLADRAFT_103738"/>
<organism evidence="3">
    <name type="scientific">Melampsora larici-populina (strain 98AG31 / pathotype 3-4-7)</name>
    <name type="common">Poplar leaf rust fungus</name>
    <dbReference type="NCBI Taxonomy" id="747676"/>
    <lineage>
        <taxon>Eukaryota</taxon>
        <taxon>Fungi</taxon>
        <taxon>Dikarya</taxon>
        <taxon>Basidiomycota</taxon>
        <taxon>Pucciniomycotina</taxon>
        <taxon>Pucciniomycetes</taxon>
        <taxon>Pucciniales</taxon>
        <taxon>Melampsoraceae</taxon>
        <taxon>Melampsora</taxon>
    </lineage>
</organism>
<dbReference type="EMBL" id="GL883096">
    <property type="protein sequence ID" value="EGG09690.1"/>
    <property type="molecule type" value="Genomic_DNA"/>
</dbReference>
<sequence length="151" mass="16513">MSNLVTSAKGNDDDMGSRTQAFVTNPASHESEGAGGDKSRKNESAIGENPIVAQNITAELQRELLEPLYQKMNSLETLIDFDKIAARNLGPLTPTNSITSALSNTFQESLINEVLMKSDNLDSSTETQVLSKRTKRYEQVGNINLKNPTQI</sequence>
<reference evidence="3" key="1">
    <citation type="journal article" date="2011" name="Proc. Natl. Acad. Sci. U.S.A.">
        <title>Obligate biotrophy features unraveled by the genomic analysis of rust fungi.</title>
        <authorList>
            <person name="Duplessis S."/>
            <person name="Cuomo C.A."/>
            <person name="Lin Y.-C."/>
            <person name="Aerts A."/>
            <person name="Tisserant E."/>
            <person name="Veneault-Fourrey C."/>
            <person name="Joly D.L."/>
            <person name="Hacquard S."/>
            <person name="Amselem J."/>
            <person name="Cantarel B.L."/>
            <person name="Chiu R."/>
            <person name="Coutinho P.M."/>
            <person name="Feau N."/>
            <person name="Field M."/>
            <person name="Frey P."/>
            <person name="Gelhaye E."/>
            <person name="Goldberg J."/>
            <person name="Grabherr M.G."/>
            <person name="Kodira C.D."/>
            <person name="Kohler A."/>
            <person name="Kuees U."/>
            <person name="Lindquist E.A."/>
            <person name="Lucas S.M."/>
            <person name="Mago R."/>
            <person name="Mauceli E."/>
            <person name="Morin E."/>
            <person name="Murat C."/>
            <person name="Pangilinan J.L."/>
            <person name="Park R."/>
            <person name="Pearson M."/>
            <person name="Quesneville H."/>
            <person name="Rouhier N."/>
            <person name="Sakthikumar S."/>
            <person name="Salamov A.A."/>
            <person name="Schmutz J."/>
            <person name="Selles B."/>
            <person name="Shapiro H."/>
            <person name="Tanguay P."/>
            <person name="Tuskan G.A."/>
            <person name="Henrissat B."/>
            <person name="Van de Peer Y."/>
            <person name="Rouze P."/>
            <person name="Ellis J.G."/>
            <person name="Dodds P.N."/>
            <person name="Schein J.E."/>
            <person name="Zhong S."/>
            <person name="Hamelin R.C."/>
            <person name="Grigoriev I.V."/>
            <person name="Szabo L.J."/>
            <person name="Martin F."/>
        </authorList>
    </citation>
    <scope>NUCLEOTIDE SEQUENCE [LARGE SCALE GENOMIC DNA]</scope>
    <source>
        <strain evidence="3">98AG31 / pathotype 3-4-7</strain>
    </source>
</reference>
<name>F4RC78_MELLP</name>
<accession>F4RC78</accession>
<evidence type="ECO:0000313" key="3">
    <source>
        <dbReference type="Proteomes" id="UP000001072"/>
    </source>
</evidence>
<dbReference type="Proteomes" id="UP000001072">
    <property type="component" value="Unassembled WGS sequence"/>
</dbReference>
<gene>
    <name evidence="2" type="ORF">MELLADRAFT_103738</name>
</gene>
<dbReference type="GeneID" id="18922067"/>
<evidence type="ECO:0000313" key="2">
    <source>
        <dbReference type="EMBL" id="EGG09690.1"/>
    </source>
</evidence>
<dbReference type="InParanoid" id="F4RC78"/>
<protein>
    <submittedName>
        <fullName evidence="2">Uncharacterized protein</fullName>
    </submittedName>
</protein>
<keyword evidence="3" id="KW-1185">Reference proteome</keyword>
<proteinExistence type="predicted"/>
<feature type="region of interest" description="Disordered" evidence="1">
    <location>
        <begin position="1"/>
        <end position="51"/>
    </location>
</feature>
<evidence type="ECO:0000256" key="1">
    <source>
        <dbReference type="SAM" id="MobiDB-lite"/>
    </source>
</evidence>
<feature type="compositionally biased region" description="Basic and acidic residues" evidence="1">
    <location>
        <begin position="29"/>
        <end position="43"/>
    </location>
</feature>